<dbReference type="RefSeq" id="WP_078763084.1">
    <property type="nucleotide sequence ID" value="NZ_FUWS01000011.1"/>
</dbReference>
<keyword evidence="2" id="KW-0812">Transmembrane</keyword>
<reference evidence="5 6" key="1">
    <citation type="submission" date="2017-02" db="EMBL/GenBank/DDBJ databases">
        <authorList>
            <person name="Peterson S.W."/>
        </authorList>
    </citation>
    <scope>NUCLEOTIDE SEQUENCE [LARGE SCALE GENOMIC DNA]</scope>
    <source>
        <strain evidence="5 6">DSM 45154</strain>
    </source>
</reference>
<comment type="subcellular location">
    <subcellularLocation>
        <location evidence="1">Membrane</location>
        <topology evidence="1">Multi-pass membrane protein</topology>
    </subcellularLocation>
</comment>
<evidence type="ECO:0000256" key="1">
    <source>
        <dbReference type="ARBA" id="ARBA00004141"/>
    </source>
</evidence>
<gene>
    <name evidence="5" type="ORF">SAMN02745673_03823</name>
</gene>
<accession>A0A1T4SRG1</accession>
<keyword evidence="4" id="KW-0472">Membrane</keyword>
<sequence length="142" mass="14616">MGPRPLVIPGALLLCGGQWWLSRVDADTSLDLVVAMHVVFRIGMAMPMTPLMTLSPGSPPRRLYAHGSAIMNTLQQPAGAMGTALLVAALSLGAAVAMSAGDALATAQVAGAQKAFVLGGRLGLVAVVCPPFVRRLRQDATT</sequence>
<dbReference type="InterPro" id="IPR036259">
    <property type="entry name" value="MFS_trans_sf"/>
</dbReference>
<keyword evidence="6" id="KW-1185">Reference proteome</keyword>
<evidence type="ECO:0000313" key="6">
    <source>
        <dbReference type="Proteomes" id="UP000190637"/>
    </source>
</evidence>
<protein>
    <submittedName>
        <fullName evidence="5">MFS transporter, DHA2 family, lincomycin resistance protein</fullName>
    </submittedName>
</protein>
<evidence type="ECO:0000256" key="4">
    <source>
        <dbReference type="ARBA" id="ARBA00023136"/>
    </source>
</evidence>
<dbReference type="GO" id="GO:0016020">
    <property type="term" value="C:membrane"/>
    <property type="evidence" value="ECO:0007669"/>
    <property type="project" value="UniProtKB-SubCell"/>
</dbReference>
<dbReference type="Proteomes" id="UP000190637">
    <property type="component" value="Unassembled WGS sequence"/>
</dbReference>
<dbReference type="STRING" id="1122192.SAMN02745673_03823"/>
<dbReference type="PANTHER" id="PTHR42718:SF43">
    <property type="entry name" value="LINCOMYCIN RESISTANCE PROTEIN LMRB"/>
    <property type="match status" value="1"/>
</dbReference>
<dbReference type="SUPFAM" id="SSF103473">
    <property type="entry name" value="MFS general substrate transporter"/>
    <property type="match status" value="1"/>
</dbReference>
<dbReference type="OrthoDB" id="9812221at2"/>
<evidence type="ECO:0000256" key="3">
    <source>
        <dbReference type="ARBA" id="ARBA00022989"/>
    </source>
</evidence>
<dbReference type="Gene3D" id="1.20.1250.20">
    <property type="entry name" value="MFS general substrate transporter like domains"/>
    <property type="match status" value="1"/>
</dbReference>
<dbReference type="EMBL" id="FUWS01000011">
    <property type="protein sequence ID" value="SKA30767.1"/>
    <property type="molecule type" value="Genomic_DNA"/>
</dbReference>
<evidence type="ECO:0000313" key="5">
    <source>
        <dbReference type="EMBL" id="SKA30767.1"/>
    </source>
</evidence>
<dbReference type="AlphaFoldDB" id="A0A1T4SRG1"/>
<proteinExistence type="predicted"/>
<organism evidence="5 6">
    <name type="scientific">Marinactinospora thermotolerans DSM 45154</name>
    <dbReference type="NCBI Taxonomy" id="1122192"/>
    <lineage>
        <taxon>Bacteria</taxon>
        <taxon>Bacillati</taxon>
        <taxon>Actinomycetota</taxon>
        <taxon>Actinomycetes</taxon>
        <taxon>Streptosporangiales</taxon>
        <taxon>Nocardiopsidaceae</taxon>
        <taxon>Marinactinospora</taxon>
    </lineage>
</organism>
<evidence type="ECO:0000256" key="2">
    <source>
        <dbReference type="ARBA" id="ARBA00022692"/>
    </source>
</evidence>
<name>A0A1T4SRG1_9ACTN</name>
<keyword evidence="3" id="KW-1133">Transmembrane helix</keyword>
<dbReference type="PANTHER" id="PTHR42718">
    <property type="entry name" value="MAJOR FACILITATOR SUPERFAMILY MULTIDRUG TRANSPORTER MFSC"/>
    <property type="match status" value="1"/>
</dbReference>